<gene>
    <name evidence="2" type="ORF">AVEN_181510_1</name>
</gene>
<name>A0A4Y2F2T1_ARAVE</name>
<evidence type="ECO:0000256" key="1">
    <source>
        <dbReference type="SAM" id="MobiDB-lite"/>
    </source>
</evidence>
<dbReference type="AlphaFoldDB" id="A0A4Y2F2T1"/>
<dbReference type="Proteomes" id="UP000499080">
    <property type="component" value="Unassembled WGS sequence"/>
</dbReference>
<reference evidence="2 3" key="1">
    <citation type="journal article" date="2019" name="Sci. Rep.">
        <title>Orb-weaving spider Araneus ventricosus genome elucidates the spidroin gene catalogue.</title>
        <authorList>
            <person name="Kono N."/>
            <person name="Nakamura H."/>
            <person name="Ohtoshi R."/>
            <person name="Moran D.A.P."/>
            <person name="Shinohara A."/>
            <person name="Yoshida Y."/>
            <person name="Fujiwara M."/>
            <person name="Mori M."/>
            <person name="Tomita M."/>
            <person name="Arakawa K."/>
        </authorList>
    </citation>
    <scope>NUCLEOTIDE SEQUENCE [LARGE SCALE GENOMIC DNA]</scope>
</reference>
<accession>A0A4Y2F2T1</accession>
<keyword evidence="3" id="KW-1185">Reference proteome</keyword>
<dbReference type="EMBL" id="BGPR01000784">
    <property type="protein sequence ID" value="GBM35411.1"/>
    <property type="molecule type" value="Genomic_DNA"/>
</dbReference>
<proteinExistence type="predicted"/>
<evidence type="ECO:0000313" key="3">
    <source>
        <dbReference type="Proteomes" id="UP000499080"/>
    </source>
</evidence>
<protein>
    <submittedName>
        <fullName evidence="2">Uncharacterized protein</fullName>
    </submittedName>
</protein>
<sequence>MTRVEAFSKVAERFASQQETRFLVRFPQDFNTSLFQAFQKVVKSPPSVGKIELPSSLRSRTPTEGSNPPLQSRTPTERSYPHFYSPSSDVILVNLELSGMSIN</sequence>
<comment type="caution">
    <text evidence="2">The sequence shown here is derived from an EMBL/GenBank/DDBJ whole genome shotgun (WGS) entry which is preliminary data.</text>
</comment>
<feature type="compositionally biased region" description="Polar residues" evidence="1">
    <location>
        <begin position="56"/>
        <end position="74"/>
    </location>
</feature>
<feature type="region of interest" description="Disordered" evidence="1">
    <location>
        <begin position="47"/>
        <end position="82"/>
    </location>
</feature>
<evidence type="ECO:0000313" key="2">
    <source>
        <dbReference type="EMBL" id="GBM35411.1"/>
    </source>
</evidence>
<organism evidence="2 3">
    <name type="scientific">Araneus ventricosus</name>
    <name type="common">Orbweaver spider</name>
    <name type="synonym">Epeira ventricosa</name>
    <dbReference type="NCBI Taxonomy" id="182803"/>
    <lineage>
        <taxon>Eukaryota</taxon>
        <taxon>Metazoa</taxon>
        <taxon>Ecdysozoa</taxon>
        <taxon>Arthropoda</taxon>
        <taxon>Chelicerata</taxon>
        <taxon>Arachnida</taxon>
        <taxon>Araneae</taxon>
        <taxon>Araneomorphae</taxon>
        <taxon>Entelegynae</taxon>
        <taxon>Araneoidea</taxon>
        <taxon>Araneidae</taxon>
        <taxon>Araneus</taxon>
    </lineage>
</organism>